<dbReference type="InterPro" id="IPR036100">
    <property type="entry name" value="QueA_sf"/>
</dbReference>
<comment type="function">
    <text evidence="13">Transfers and isomerizes the ribose moiety from AdoMet to the 7-aminomethyl group of 7-deazaguanine (preQ1-tRNA) to give epoxyqueuosine (oQ-tRNA).</text>
</comment>
<reference evidence="14 15" key="1">
    <citation type="submission" date="2019-02" db="EMBL/GenBank/DDBJ databases">
        <title>Deep-cultivation of Planctomycetes and their phenomic and genomic characterization uncovers novel biology.</title>
        <authorList>
            <person name="Wiegand S."/>
            <person name="Jogler M."/>
            <person name="Boedeker C."/>
            <person name="Pinto D."/>
            <person name="Vollmers J."/>
            <person name="Rivas-Marin E."/>
            <person name="Kohn T."/>
            <person name="Peeters S.H."/>
            <person name="Heuer A."/>
            <person name="Rast P."/>
            <person name="Oberbeckmann S."/>
            <person name="Bunk B."/>
            <person name="Jeske O."/>
            <person name="Meyerdierks A."/>
            <person name="Storesund J.E."/>
            <person name="Kallscheuer N."/>
            <person name="Luecker S."/>
            <person name="Lage O.M."/>
            <person name="Pohl T."/>
            <person name="Merkel B.J."/>
            <person name="Hornburger P."/>
            <person name="Mueller R.-W."/>
            <person name="Bruemmer F."/>
            <person name="Labrenz M."/>
            <person name="Spormann A.M."/>
            <person name="Op den Camp H."/>
            <person name="Overmann J."/>
            <person name="Amann R."/>
            <person name="Jetten M.S.M."/>
            <person name="Mascher T."/>
            <person name="Medema M.H."/>
            <person name="Devos D.P."/>
            <person name="Kaster A.-K."/>
            <person name="Ovreas L."/>
            <person name="Rohde M."/>
            <person name="Galperin M.Y."/>
            <person name="Jogler C."/>
        </authorList>
    </citation>
    <scope>NUCLEOTIDE SEQUENCE [LARGE SCALE GENOMIC DNA]</scope>
    <source>
        <strain evidence="14 15">Q31a</strain>
    </source>
</reference>
<dbReference type="EMBL" id="CP036298">
    <property type="protein sequence ID" value="QDV26699.1"/>
    <property type="molecule type" value="Genomic_DNA"/>
</dbReference>
<evidence type="ECO:0000256" key="1">
    <source>
        <dbReference type="ARBA" id="ARBA00004496"/>
    </source>
</evidence>
<gene>
    <name evidence="13 14" type="primary">queA</name>
    <name evidence="14" type="ORF">Q31a_50760</name>
</gene>
<dbReference type="KEGG" id="ahel:Q31a_50760"/>
<keyword evidence="7 13" id="KW-0671">Queuosine biosynthesis</keyword>
<keyword evidence="6 13" id="KW-0949">S-adenosyl-L-methionine</keyword>
<comment type="subunit">
    <text evidence="3 13">Monomer.</text>
</comment>
<dbReference type="GO" id="GO:0005737">
    <property type="term" value="C:cytoplasm"/>
    <property type="evidence" value="ECO:0007669"/>
    <property type="project" value="UniProtKB-SubCell"/>
</dbReference>
<protein>
    <recommendedName>
        <fullName evidence="11 13">S-adenosylmethionine:tRNA ribosyltransferase-isomerase</fullName>
        <ecNumber evidence="10 13">2.4.99.17</ecNumber>
    </recommendedName>
    <alternativeName>
        <fullName evidence="12 13">Queuosine biosynthesis protein QueA</fullName>
    </alternativeName>
</protein>
<keyword evidence="4 13" id="KW-0963">Cytoplasm</keyword>
<comment type="catalytic activity">
    <reaction evidence="8 13">
        <text>7-aminomethyl-7-carbaguanosine(34) in tRNA + S-adenosyl-L-methionine = epoxyqueuosine(34) in tRNA + adenine + L-methionine + 2 H(+)</text>
        <dbReference type="Rhea" id="RHEA:32155"/>
        <dbReference type="Rhea" id="RHEA-COMP:10342"/>
        <dbReference type="Rhea" id="RHEA-COMP:18582"/>
        <dbReference type="ChEBI" id="CHEBI:15378"/>
        <dbReference type="ChEBI" id="CHEBI:16708"/>
        <dbReference type="ChEBI" id="CHEBI:57844"/>
        <dbReference type="ChEBI" id="CHEBI:59789"/>
        <dbReference type="ChEBI" id="CHEBI:82833"/>
        <dbReference type="ChEBI" id="CHEBI:194443"/>
        <dbReference type="EC" id="2.4.99.17"/>
    </reaction>
</comment>
<dbReference type="Pfam" id="PF02547">
    <property type="entry name" value="Queuosine_synth"/>
    <property type="match status" value="1"/>
</dbReference>
<evidence type="ECO:0000256" key="8">
    <source>
        <dbReference type="ARBA" id="ARBA00052751"/>
    </source>
</evidence>
<comment type="similarity">
    <text evidence="9 13">Belongs to the QueA family.</text>
</comment>
<dbReference type="AlphaFoldDB" id="A0A518GDL8"/>
<keyword evidence="5 13" id="KW-0808">Transferase</keyword>
<evidence type="ECO:0000256" key="5">
    <source>
        <dbReference type="ARBA" id="ARBA00022679"/>
    </source>
</evidence>
<comment type="pathway">
    <text evidence="2 13">tRNA modification; tRNA-queuosine biosynthesis.</text>
</comment>
<proteinExistence type="inferred from homology"/>
<dbReference type="Proteomes" id="UP000318017">
    <property type="component" value="Chromosome"/>
</dbReference>
<dbReference type="NCBIfam" id="TIGR00113">
    <property type="entry name" value="queA"/>
    <property type="match status" value="1"/>
</dbReference>
<dbReference type="InterPro" id="IPR042118">
    <property type="entry name" value="QueA_dom1"/>
</dbReference>
<dbReference type="PANTHER" id="PTHR30307:SF0">
    <property type="entry name" value="S-ADENOSYLMETHIONINE:TRNA RIBOSYLTRANSFERASE-ISOMERASE"/>
    <property type="match status" value="1"/>
</dbReference>
<dbReference type="PANTHER" id="PTHR30307">
    <property type="entry name" value="S-ADENOSYLMETHIONINE:TRNA RIBOSYLTRANSFERASE-ISOMERASE"/>
    <property type="match status" value="1"/>
</dbReference>
<evidence type="ECO:0000256" key="6">
    <source>
        <dbReference type="ARBA" id="ARBA00022691"/>
    </source>
</evidence>
<dbReference type="GO" id="GO:0008616">
    <property type="term" value="P:tRNA queuosine(34) biosynthetic process"/>
    <property type="evidence" value="ECO:0007669"/>
    <property type="project" value="UniProtKB-UniRule"/>
</dbReference>
<evidence type="ECO:0000256" key="13">
    <source>
        <dbReference type="HAMAP-Rule" id="MF_00113"/>
    </source>
</evidence>
<evidence type="ECO:0000256" key="9">
    <source>
        <dbReference type="ARBA" id="ARBA00061210"/>
    </source>
</evidence>
<organism evidence="14 15">
    <name type="scientific">Aureliella helgolandensis</name>
    <dbReference type="NCBI Taxonomy" id="2527968"/>
    <lineage>
        <taxon>Bacteria</taxon>
        <taxon>Pseudomonadati</taxon>
        <taxon>Planctomycetota</taxon>
        <taxon>Planctomycetia</taxon>
        <taxon>Pirellulales</taxon>
        <taxon>Pirellulaceae</taxon>
        <taxon>Aureliella</taxon>
    </lineage>
</organism>
<dbReference type="FunFam" id="3.40.1780.10:FF:000001">
    <property type="entry name" value="S-adenosylmethionine:tRNA ribosyltransferase-isomerase"/>
    <property type="match status" value="1"/>
</dbReference>
<dbReference type="OrthoDB" id="9805933at2"/>
<evidence type="ECO:0000256" key="2">
    <source>
        <dbReference type="ARBA" id="ARBA00004691"/>
    </source>
</evidence>
<dbReference type="InterPro" id="IPR042119">
    <property type="entry name" value="QueA_dom2"/>
</dbReference>
<dbReference type="GO" id="GO:0051075">
    <property type="term" value="F:S-adenosylmethionine:tRNA ribosyltransferase-isomerase activity"/>
    <property type="evidence" value="ECO:0007669"/>
    <property type="project" value="UniProtKB-EC"/>
</dbReference>
<dbReference type="InterPro" id="IPR003699">
    <property type="entry name" value="QueA"/>
</dbReference>
<evidence type="ECO:0000256" key="11">
    <source>
        <dbReference type="ARBA" id="ARBA00069325"/>
    </source>
</evidence>
<evidence type="ECO:0000256" key="10">
    <source>
        <dbReference type="ARBA" id="ARBA00066503"/>
    </source>
</evidence>
<dbReference type="EC" id="2.4.99.17" evidence="10 13"/>
<dbReference type="NCBIfam" id="NF001140">
    <property type="entry name" value="PRK00147.1"/>
    <property type="match status" value="1"/>
</dbReference>
<evidence type="ECO:0000256" key="12">
    <source>
        <dbReference type="ARBA" id="ARBA00076160"/>
    </source>
</evidence>
<accession>A0A518GDL8</accession>
<keyword evidence="15" id="KW-1185">Reference proteome</keyword>
<dbReference type="UniPathway" id="UPA00392"/>
<dbReference type="Gene3D" id="2.40.10.240">
    <property type="entry name" value="QueA-like"/>
    <property type="match status" value="1"/>
</dbReference>
<dbReference type="SUPFAM" id="SSF111337">
    <property type="entry name" value="QueA-like"/>
    <property type="match status" value="1"/>
</dbReference>
<evidence type="ECO:0000256" key="4">
    <source>
        <dbReference type="ARBA" id="ARBA00022490"/>
    </source>
</evidence>
<comment type="subcellular location">
    <subcellularLocation>
        <location evidence="1 13">Cytoplasm</location>
    </subcellularLocation>
</comment>
<keyword evidence="14" id="KW-0328">Glycosyltransferase</keyword>
<evidence type="ECO:0000313" key="15">
    <source>
        <dbReference type="Proteomes" id="UP000318017"/>
    </source>
</evidence>
<evidence type="ECO:0000313" key="14">
    <source>
        <dbReference type="EMBL" id="QDV26699.1"/>
    </source>
</evidence>
<evidence type="ECO:0000256" key="7">
    <source>
        <dbReference type="ARBA" id="ARBA00022785"/>
    </source>
</evidence>
<dbReference type="HAMAP" id="MF_00113">
    <property type="entry name" value="QueA"/>
    <property type="match status" value="1"/>
</dbReference>
<dbReference type="Gene3D" id="3.40.1780.10">
    <property type="entry name" value="QueA-like"/>
    <property type="match status" value="1"/>
</dbReference>
<dbReference type="RefSeq" id="WP_145082985.1">
    <property type="nucleotide sequence ID" value="NZ_CP036298.1"/>
</dbReference>
<name>A0A518GDL8_9BACT</name>
<keyword evidence="14" id="KW-0413">Isomerase</keyword>
<sequence length="361" mass="39890">MSDIDYDRLDRYHFELPRELIAQHPMEHRIDARLLLLNRQSGAIEHLYVRDLPDLLNPGDALVLNNSKVIPARLIGTRTSTGGRWEGLFLRASSEGIWEILSKTRGKLTPGETLSLRDHEGRDCPALAVIAPMEDGHLAVRPIDEAPMVEILERYGRVPLPPYIRDGQMVDSDATTYQTVYAKHPGSVAAPTAGLHFTADLIRHLQKRGVVTAGVTLHVGLGTFRPVSTERLSEHKMHSEWGELTEAAVSKLNQCRQQSGRVIAVGTTSTRVLESAANSAAGESAADGVATAWSGDTNIFIRPPYTFRSIDGLMTNFHLPKSTLLALVAAFAGYDATMRAYQVAIEQRYRFYSYGDCMLIV</sequence>
<evidence type="ECO:0000256" key="3">
    <source>
        <dbReference type="ARBA" id="ARBA00011245"/>
    </source>
</evidence>